<dbReference type="Gene3D" id="1.10.443.10">
    <property type="entry name" value="Intergrase catalytic core"/>
    <property type="match status" value="1"/>
</dbReference>
<sequence length="304" mass="36389">MLVKFAIQDFMDERELQNLSENTMKGYVIFFREFKRWLTEREIIDVNEITQSTIKSYLLYCKKERNNSPNTVNNKLKNLRAFFNHLLDNEYINKNPCSKISKLETDEKIEVFTDSHIRQMFTYYRRLKRKDHQFTAFRNSAIIITLLGTGIRIGELRNLKWTDINTEHYQLTIYGKNRRQETVPLTSKVLQELLEYKLFCERHFKILNDYVFVNRDGTPMSYDATKSVFKRLQEVMNFKDVRLSAHTFRHTFAQKFLLGGGDVFTLQKILRHKNLSMTEKYLSLWGSALHEQNEKYNPLNDFDL</sequence>
<keyword evidence="3 5" id="KW-0238">DNA-binding</keyword>
<dbReference type="PANTHER" id="PTHR30349:SF41">
    <property type="entry name" value="INTEGRASE_RECOMBINASE PROTEIN MJ0367-RELATED"/>
    <property type="match status" value="1"/>
</dbReference>
<dbReference type="InterPro" id="IPR044068">
    <property type="entry name" value="CB"/>
</dbReference>
<dbReference type="Pfam" id="PF00589">
    <property type="entry name" value="Phage_integrase"/>
    <property type="match status" value="1"/>
</dbReference>
<evidence type="ECO:0000256" key="3">
    <source>
        <dbReference type="ARBA" id="ARBA00023125"/>
    </source>
</evidence>
<dbReference type="InterPro" id="IPR002104">
    <property type="entry name" value="Integrase_catalytic"/>
</dbReference>
<dbReference type="PROSITE" id="PS51900">
    <property type="entry name" value="CB"/>
    <property type="match status" value="1"/>
</dbReference>
<evidence type="ECO:0000259" key="6">
    <source>
        <dbReference type="PROSITE" id="PS51898"/>
    </source>
</evidence>
<protein>
    <submittedName>
        <fullName evidence="8">Integrase family protein</fullName>
    </submittedName>
</protein>
<name>R7Z8P7_LYSSH</name>
<dbReference type="PATRIC" id="fig|1285586.5.peg.4462"/>
<proteinExistence type="inferred from homology"/>
<dbReference type="Pfam" id="PF13495">
    <property type="entry name" value="Phage_int_SAM_4"/>
    <property type="match status" value="1"/>
</dbReference>
<dbReference type="RefSeq" id="WP_010861179.1">
    <property type="nucleotide sequence ID" value="NZ_KB933409.1"/>
</dbReference>
<evidence type="ECO:0000313" key="9">
    <source>
        <dbReference type="Proteomes" id="UP000013911"/>
    </source>
</evidence>
<dbReference type="HOGENOM" id="CLU_027562_9_2_9"/>
<accession>R7Z8P7</accession>
<gene>
    <name evidence="8" type="ORF">H131_21402</name>
</gene>
<dbReference type="OrthoDB" id="107900at2"/>
<evidence type="ECO:0000256" key="2">
    <source>
        <dbReference type="ARBA" id="ARBA00022908"/>
    </source>
</evidence>
<reference evidence="8 9" key="1">
    <citation type="submission" date="2013-04" db="EMBL/GenBank/DDBJ databases">
        <title>Draft genome of the heavy metal tolerant bacterium Lysinibacillus sphaericus strain OT4b.31.</title>
        <authorList>
            <person name="Pena-Montenegro T.D."/>
            <person name="Dussan J."/>
        </authorList>
    </citation>
    <scope>NUCLEOTIDE SEQUENCE [LARGE SCALE GENOMIC DNA]</scope>
    <source>
        <strain evidence="8 9">OT4b.31</strain>
    </source>
</reference>
<keyword evidence="4" id="KW-0233">DNA recombination</keyword>
<dbReference type="PROSITE" id="PS51898">
    <property type="entry name" value="TYR_RECOMBINASE"/>
    <property type="match status" value="1"/>
</dbReference>
<dbReference type="Gene3D" id="1.10.150.130">
    <property type="match status" value="1"/>
</dbReference>
<comment type="caution">
    <text evidence="8">The sequence shown here is derived from an EMBL/GenBank/DDBJ whole genome shotgun (WGS) entry which is preliminary data.</text>
</comment>
<dbReference type="InterPro" id="IPR004107">
    <property type="entry name" value="Integrase_SAM-like_N"/>
</dbReference>
<dbReference type="InterPro" id="IPR010998">
    <property type="entry name" value="Integrase_recombinase_N"/>
</dbReference>
<dbReference type="AlphaFoldDB" id="R7Z8P7"/>
<evidence type="ECO:0000313" key="8">
    <source>
        <dbReference type="EMBL" id="EON70483.1"/>
    </source>
</evidence>
<comment type="similarity">
    <text evidence="1">Belongs to the 'phage' integrase family.</text>
</comment>
<dbReference type="GO" id="GO:0003677">
    <property type="term" value="F:DNA binding"/>
    <property type="evidence" value="ECO:0007669"/>
    <property type="project" value="UniProtKB-UniRule"/>
</dbReference>
<keyword evidence="2" id="KW-0229">DNA integration</keyword>
<evidence type="ECO:0000256" key="4">
    <source>
        <dbReference type="ARBA" id="ARBA00023172"/>
    </source>
</evidence>
<dbReference type="SUPFAM" id="SSF56349">
    <property type="entry name" value="DNA breaking-rejoining enzymes"/>
    <property type="match status" value="1"/>
</dbReference>
<dbReference type="Proteomes" id="UP000013911">
    <property type="component" value="Unassembled WGS sequence"/>
</dbReference>
<organism evidence="8 9">
    <name type="scientific">Lysinibacillus sphaericus OT4b.31</name>
    <dbReference type="NCBI Taxonomy" id="1285586"/>
    <lineage>
        <taxon>Bacteria</taxon>
        <taxon>Bacillati</taxon>
        <taxon>Bacillota</taxon>
        <taxon>Bacilli</taxon>
        <taxon>Bacillales</taxon>
        <taxon>Bacillaceae</taxon>
        <taxon>Lysinibacillus</taxon>
    </lineage>
</organism>
<dbReference type="InterPro" id="IPR011010">
    <property type="entry name" value="DNA_brk_join_enz"/>
</dbReference>
<dbReference type="GO" id="GO:0015074">
    <property type="term" value="P:DNA integration"/>
    <property type="evidence" value="ECO:0007669"/>
    <property type="project" value="UniProtKB-KW"/>
</dbReference>
<dbReference type="GO" id="GO:0006310">
    <property type="term" value="P:DNA recombination"/>
    <property type="evidence" value="ECO:0007669"/>
    <property type="project" value="UniProtKB-KW"/>
</dbReference>
<dbReference type="InterPro" id="IPR050090">
    <property type="entry name" value="Tyrosine_recombinase_XerCD"/>
</dbReference>
<dbReference type="InterPro" id="IPR013762">
    <property type="entry name" value="Integrase-like_cat_sf"/>
</dbReference>
<dbReference type="EMBL" id="AQPX01000034">
    <property type="protein sequence ID" value="EON70483.1"/>
    <property type="molecule type" value="Genomic_DNA"/>
</dbReference>
<dbReference type="CDD" id="cd00397">
    <property type="entry name" value="DNA_BRE_C"/>
    <property type="match status" value="1"/>
</dbReference>
<feature type="domain" description="Core-binding (CB)" evidence="7">
    <location>
        <begin position="1"/>
        <end position="87"/>
    </location>
</feature>
<dbReference type="PANTHER" id="PTHR30349">
    <property type="entry name" value="PHAGE INTEGRASE-RELATED"/>
    <property type="match status" value="1"/>
</dbReference>
<evidence type="ECO:0000256" key="5">
    <source>
        <dbReference type="PROSITE-ProRule" id="PRU01248"/>
    </source>
</evidence>
<evidence type="ECO:0000259" key="7">
    <source>
        <dbReference type="PROSITE" id="PS51900"/>
    </source>
</evidence>
<dbReference type="eggNOG" id="COG4974">
    <property type="taxonomic scope" value="Bacteria"/>
</dbReference>
<feature type="domain" description="Tyr recombinase" evidence="6">
    <location>
        <begin position="107"/>
        <end position="297"/>
    </location>
</feature>
<evidence type="ECO:0000256" key="1">
    <source>
        <dbReference type="ARBA" id="ARBA00008857"/>
    </source>
</evidence>